<protein>
    <submittedName>
        <fullName evidence="1">Uncharacterized protein</fullName>
    </submittedName>
</protein>
<sequence length="145" mass="15809">MRKKMLAYAAVPVIGFGVLGVAVSASAHGFLFSNITPQEIAAKHTEMFDMQASLLGVSVTEVKQAWADGKTVRDLAKEKGISDEDLASRMKTQRLNQVKEQLQTLVSQGVITQAQADTRYSFIEDLPEGGAHRRGMGMHFGGMRL</sequence>
<accession>A0A2H0UT45</accession>
<gene>
    <name evidence="1" type="ORF">COU07_01705</name>
</gene>
<dbReference type="EMBL" id="PFAZ01000001">
    <property type="protein sequence ID" value="PIR89592.1"/>
    <property type="molecule type" value="Genomic_DNA"/>
</dbReference>
<dbReference type="Proteomes" id="UP000231157">
    <property type="component" value="Unassembled WGS sequence"/>
</dbReference>
<organism evidence="1 2">
    <name type="scientific">Candidatus Harrisonbacteria bacterium CG10_big_fil_rev_8_21_14_0_10_40_38</name>
    <dbReference type="NCBI Taxonomy" id="1974583"/>
    <lineage>
        <taxon>Bacteria</taxon>
        <taxon>Candidatus Harrisoniibacteriota</taxon>
    </lineage>
</organism>
<proteinExistence type="predicted"/>
<comment type="caution">
    <text evidence="1">The sequence shown here is derived from an EMBL/GenBank/DDBJ whole genome shotgun (WGS) entry which is preliminary data.</text>
</comment>
<evidence type="ECO:0000313" key="2">
    <source>
        <dbReference type="Proteomes" id="UP000231157"/>
    </source>
</evidence>
<evidence type="ECO:0000313" key="1">
    <source>
        <dbReference type="EMBL" id="PIR89592.1"/>
    </source>
</evidence>
<name>A0A2H0UT45_9BACT</name>
<dbReference type="AlphaFoldDB" id="A0A2H0UT45"/>
<reference evidence="2" key="1">
    <citation type="submission" date="2017-09" db="EMBL/GenBank/DDBJ databases">
        <title>Depth-based differentiation of microbial function through sediment-hosted aquifers and enrichment of novel symbionts in the deep terrestrial subsurface.</title>
        <authorList>
            <person name="Probst A.J."/>
            <person name="Ladd B."/>
            <person name="Jarett J.K."/>
            <person name="Geller-Mcgrath D.E."/>
            <person name="Sieber C.M.K."/>
            <person name="Emerson J.B."/>
            <person name="Anantharaman K."/>
            <person name="Thomas B.C."/>
            <person name="Malmstrom R."/>
            <person name="Stieglmeier M."/>
            <person name="Klingl A."/>
            <person name="Woyke T."/>
            <person name="Ryan C.M."/>
            <person name="Banfield J.F."/>
        </authorList>
    </citation>
    <scope>NUCLEOTIDE SEQUENCE [LARGE SCALE GENOMIC DNA]</scope>
</reference>